<reference evidence="1" key="1">
    <citation type="journal article" date="2022" name="bioRxiv">
        <title>Sequencing and chromosome-scale assembly of the giantPleurodeles waltlgenome.</title>
        <authorList>
            <person name="Brown T."/>
            <person name="Elewa A."/>
            <person name="Iarovenko S."/>
            <person name="Subramanian E."/>
            <person name="Araus A.J."/>
            <person name="Petzold A."/>
            <person name="Susuki M."/>
            <person name="Suzuki K.-i.T."/>
            <person name="Hayashi T."/>
            <person name="Toyoda A."/>
            <person name="Oliveira C."/>
            <person name="Osipova E."/>
            <person name="Leigh N.D."/>
            <person name="Simon A."/>
            <person name="Yun M.H."/>
        </authorList>
    </citation>
    <scope>NUCLEOTIDE SEQUENCE</scope>
    <source>
        <strain evidence="1">20211129_DDA</strain>
        <tissue evidence="1">Liver</tissue>
    </source>
</reference>
<proteinExistence type="predicted"/>
<organism evidence="1 2">
    <name type="scientific">Pleurodeles waltl</name>
    <name type="common">Iberian ribbed newt</name>
    <dbReference type="NCBI Taxonomy" id="8319"/>
    <lineage>
        <taxon>Eukaryota</taxon>
        <taxon>Metazoa</taxon>
        <taxon>Chordata</taxon>
        <taxon>Craniata</taxon>
        <taxon>Vertebrata</taxon>
        <taxon>Euteleostomi</taxon>
        <taxon>Amphibia</taxon>
        <taxon>Batrachia</taxon>
        <taxon>Caudata</taxon>
        <taxon>Salamandroidea</taxon>
        <taxon>Salamandridae</taxon>
        <taxon>Pleurodelinae</taxon>
        <taxon>Pleurodeles</taxon>
    </lineage>
</organism>
<name>A0AAV7UVL4_PLEWA</name>
<accession>A0AAV7UVL4</accession>
<dbReference type="Proteomes" id="UP001066276">
    <property type="component" value="Chromosome 2_2"/>
</dbReference>
<protein>
    <submittedName>
        <fullName evidence="1">Uncharacterized protein</fullName>
    </submittedName>
</protein>
<comment type="caution">
    <text evidence="1">The sequence shown here is derived from an EMBL/GenBank/DDBJ whole genome shotgun (WGS) entry which is preliminary data.</text>
</comment>
<dbReference type="AlphaFoldDB" id="A0AAV7UVL4"/>
<keyword evidence="2" id="KW-1185">Reference proteome</keyword>
<dbReference type="EMBL" id="JANPWB010000004">
    <property type="protein sequence ID" value="KAJ1192627.1"/>
    <property type="molecule type" value="Genomic_DNA"/>
</dbReference>
<evidence type="ECO:0000313" key="2">
    <source>
        <dbReference type="Proteomes" id="UP001066276"/>
    </source>
</evidence>
<sequence>MVVLGILKGWIRGFGNQIAENEELDYDTDSEELEEGELREWEHVDRVKEGDAQGGLVEESRDNKVFLVYFRSLLRTKQRMGIKI</sequence>
<gene>
    <name evidence="1" type="ORF">NDU88_001934</name>
</gene>
<evidence type="ECO:0000313" key="1">
    <source>
        <dbReference type="EMBL" id="KAJ1192627.1"/>
    </source>
</evidence>